<feature type="binding site" evidence="10 12">
    <location>
        <begin position="68"/>
        <end position="70"/>
    </location>
    <ligand>
        <name>L-glutamine</name>
        <dbReference type="ChEBI" id="CHEBI:58359"/>
    </ligand>
</feature>
<comment type="catalytic activity">
    <reaction evidence="6 10">
        <text>aldehydo-D-ribose 5-phosphate + D-glyceraldehyde 3-phosphate + L-glutamine = pyridoxal 5'-phosphate + L-glutamate + phosphate + 3 H2O + H(+)</text>
        <dbReference type="Rhea" id="RHEA:31507"/>
        <dbReference type="ChEBI" id="CHEBI:15377"/>
        <dbReference type="ChEBI" id="CHEBI:15378"/>
        <dbReference type="ChEBI" id="CHEBI:29985"/>
        <dbReference type="ChEBI" id="CHEBI:43474"/>
        <dbReference type="ChEBI" id="CHEBI:58273"/>
        <dbReference type="ChEBI" id="CHEBI:58359"/>
        <dbReference type="ChEBI" id="CHEBI:59776"/>
        <dbReference type="ChEBI" id="CHEBI:597326"/>
        <dbReference type="EC" id="4.3.3.6"/>
    </reaction>
</comment>
<dbReference type="FunFam" id="3.40.50.880:FF:000010">
    <property type="entry name" value="uncharacterized protein LOC100176842 isoform X2"/>
    <property type="match status" value="1"/>
</dbReference>
<dbReference type="PROSITE" id="PS01236">
    <property type="entry name" value="PDXT_SNO_1"/>
    <property type="match status" value="1"/>
</dbReference>
<evidence type="ECO:0000256" key="6">
    <source>
        <dbReference type="ARBA" id="ARBA00047992"/>
    </source>
</evidence>
<keyword evidence="14" id="KW-1185">Reference proteome</keyword>
<keyword evidence="5 10" id="KW-0456">Lyase</keyword>
<evidence type="ECO:0000256" key="7">
    <source>
        <dbReference type="ARBA" id="ARBA00049534"/>
    </source>
</evidence>
<dbReference type="PROSITE" id="PS51130">
    <property type="entry name" value="PDXT_SNO_2"/>
    <property type="match status" value="1"/>
</dbReference>
<reference evidence="13 14" key="1">
    <citation type="submission" date="2014-03" db="EMBL/GenBank/DDBJ databases">
        <title>Genomics of Bifidobacteria.</title>
        <authorList>
            <person name="Ventura M."/>
            <person name="Milani C."/>
            <person name="Lugli G.A."/>
        </authorList>
    </citation>
    <scope>NUCLEOTIDE SEQUENCE [LARGE SCALE GENOMIC DNA]</scope>
    <source>
        <strain evidence="13 14">LMG 11341</strain>
    </source>
</reference>
<evidence type="ECO:0000256" key="5">
    <source>
        <dbReference type="ARBA" id="ARBA00023239"/>
    </source>
</evidence>
<keyword evidence="2 10" id="KW-0378">Hydrolase</keyword>
<dbReference type="EC" id="3.5.1.2" evidence="10"/>
<feature type="active site" description="Charge relay system" evidence="10 11">
    <location>
        <position position="190"/>
    </location>
</feature>
<keyword evidence="13" id="KW-0808">Transferase</keyword>
<accession>A0A087BEI2</accession>
<sequence>MVVAVEYISKEQSENVESVKHGVTGILAVQGAFAEHAAMLDKLGAPWKLLRAAEDFDESVDRVILPGGESTTQGKLLRSTGLFDPIAKHIAEGKPVFGTCAGMILLAKKLDNDSNVYFGALDAVVRRNAYGRQLGSFAANADFGDVKDFPLVFIRGPFVVSVGPDATVETEVDGNVVGLRQGKILATAFHPELTEDTRIHELFLSL</sequence>
<dbReference type="GO" id="GO:0008614">
    <property type="term" value="P:pyridoxine metabolic process"/>
    <property type="evidence" value="ECO:0007669"/>
    <property type="project" value="TreeGrafter"/>
</dbReference>
<dbReference type="EMBL" id="JGZC01000009">
    <property type="protein sequence ID" value="KFI69432.1"/>
    <property type="molecule type" value="Genomic_DNA"/>
</dbReference>
<dbReference type="GO" id="GO:0042823">
    <property type="term" value="P:pyridoxal phosphate biosynthetic process"/>
    <property type="evidence" value="ECO:0007669"/>
    <property type="project" value="UniProtKB-UniRule"/>
</dbReference>
<evidence type="ECO:0000313" key="14">
    <source>
        <dbReference type="Proteomes" id="UP000029060"/>
    </source>
</evidence>
<feature type="active site" description="Nucleophile" evidence="10 11">
    <location>
        <position position="100"/>
    </location>
</feature>
<dbReference type="CDD" id="cd01749">
    <property type="entry name" value="GATase1_PB"/>
    <property type="match status" value="1"/>
</dbReference>
<dbReference type="EC" id="4.3.3.6" evidence="10"/>
<comment type="similarity">
    <text evidence="1 10">Belongs to the glutaminase PdxT/SNO family.</text>
</comment>
<comment type="catalytic activity">
    <reaction evidence="7 10">
        <text>L-glutamine + H2O = L-glutamate + NH4(+)</text>
        <dbReference type="Rhea" id="RHEA:15889"/>
        <dbReference type="ChEBI" id="CHEBI:15377"/>
        <dbReference type="ChEBI" id="CHEBI:28938"/>
        <dbReference type="ChEBI" id="CHEBI:29985"/>
        <dbReference type="ChEBI" id="CHEBI:58359"/>
        <dbReference type="EC" id="3.5.1.2"/>
    </reaction>
</comment>
<dbReference type="OrthoDB" id="9810320at2"/>
<dbReference type="PIRSF" id="PIRSF005639">
    <property type="entry name" value="Glut_amidoT_SNO"/>
    <property type="match status" value="1"/>
</dbReference>
<feature type="binding site" evidence="10 12">
    <location>
        <begin position="154"/>
        <end position="155"/>
    </location>
    <ligand>
        <name>L-glutamine</name>
        <dbReference type="ChEBI" id="CHEBI:58359"/>
    </ligand>
</feature>
<dbReference type="InterPro" id="IPR021196">
    <property type="entry name" value="PdxT/SNO_CS"/>
</dbReference>
<dbReference type="GO" id="GO:0006543">
    <property type="term" value="P:L-glutamine catabolic process"/>
    <property type="evidence" value="ECO:0007669"/>
    <property type="project" value="UniProtKB-UniRule"/>
</dbReference>
<name>A0A087BEI2_9BIFI</name>
<dbReference type="Pfam" id="PF01174">
    <property type="entry name" value="SNO"/>
    <property type="match status" value="1"/>
</dbReference>
<dbReference type="GO" id="GO:1903600">
    <property type="term" value="C:glutaminase complex"/>
    <property type="evidence" value="ECO:0007669"/>
    <property type="project" value="TreeGrafter"/>
</dbReference>
<evidence type="ECO:0000256" key="9">
    <source>
        <dbReference type="ARBA" id="ARBA00064749"/>
    </source>
</evidence>
<evidence type="ECO:0000313" key="13">
    <source>
        <dbReference type="EMBL" id="KFI69432.1"/>
    </source>
</evidence>
<dbReference type="InterPro" id="IPR029062">
    <property type="entry name" value="Class_I_gatase-like"/>
</dbReference>
<dbReference type="RefSeq" id="WP_033523876.1">
    <property type="nucleotide sequence ID" value="NZ_CADAXU010000016.1"/>
</dbReference>
<dbReference type="GO" id="GO:0005829">
    <property type="term" value="C:cytosol"/>
    <property type="evidence" value="ECO:0007669"/>
    <property type="project" value="TreeGrafter"/>
</dbReference>
<dbReference type="NCBIfam" id="TIGR03800">
    <property type="entry name" value="PLP_synth_Pdx2"/>
    <property type="match status" value="1"/>
</dbReference>
<evidence type="ECO:0000256" key="8">
    <source>
        <dbReference type="ARBA" id="ARBA00054599"/>
    </source>
</evidence>
<evidence type="ECO:0000256" key="12">
    <source>
        <dbReference type="PIRSR" id="PIRSR005639-2"/>
    </source>
</evidence>
<dbReference type="Gene3D" id="3.40.50.880">
    <property type="match status" value="1"/>
</dbReference>
<dbReference type="Proteomes" id="UP000029060">
    <property type="component" value="Unassembled WGS sequence"/>
</dbReference>
<comment type="subunit">
    <text evidence="9 10">In the presence of PdxS, forms a dodecamer of heterodimers. Only shows activity in the heterodimer.</text>
</comment>
<dbReference type="UniPathway" id="UPA00245"/>
<keyword evidence="3 10" id="KW-0663">Pyridoxal phosphate</keyword>
<dbReference type="GO" id="GO:0036381">
    <property type="term" value="F:pyridoxal 5'-phosphate synthase (glutamine hydrolysing) activity"/>
    <property type="evidence" value="ECO:0007669"/>
    <property type="project" value="UniProtKB-UniRule"/>
</dbReference>
<dbReference type="eggNOG" id="COG0311">
    <property type="taxonomic scope" value="Bacteria"/>
</dbReference>
<dbReference type="AlphaFoldDB" id="A0A087BEI2"/>
<dbReference type="InterPro" id="IPR002161">
    <property type="entry name" value="PdxT/SNO"/>
</dbReference>
<feature type="active site" description="Charge relay system" evidence="10 11">
    <location>
        <position position="192"/>
    </location>
</feature>
<dbReference type="HAMAP" id="MF_01615">
    <property type="entry name" value="PdxT"/>
    <property type="match status" value="1"/>
</dbReference>
<comment type="function">
    <text evidence="8 10">Catalyzes the hydrolysis of glutamine to glutamate and ammonia as part of the biosynthesis of pyridoxal 5'-phosphate. The resulting ammonia molecule is channeled to the active site of PdxS.</text>
</comment>
<evidence type="ECO:0000256" key="3">
    <source>
        <dbReference type="ARBA" id="ARBA00022898"/>
    </source>
</evidence>
<organism evidence="13 14">
    <name type="scientific">Bifidobacterium merycicum</name>
    <dbReference type="NCBI Taxonomy" id="78345"/>
    <lineage>
        <taxon>Bacteria</taxon>
        <taxon>Bacillati</taxon>
        <taxon>Actinomycetota</taxon>
        <taxon>Actinomycetes</taxon>
        <taxon>Bifidobacteriales</taxon>
        <taxon>Bifidobacteriaceae</taxon>
        <taxon>Bifidobacterium</taxon>
    </lineage>
</organism>
<evidence type="ECO:0000256" key="10">
    <source>
        <dbReference type="HAMAP-Rule" id="MF_01615"/>
    </source>
</evidence>
<evidence type="ECO:0000256" key="2">
    <source>
        <dbReference type="ARBA" id="ARBA00022801"/>
    </source>
</evidence>
<dbReference type="PROSITE" id="PS51273">
    <property type="entry name" value="GATASE_TYPE_1"/>
    <property type="match status" value="1"/>
</dbReference>
<dbReference type="PANTHER" id="PTHR31559:SF0">
    <property type="entry name" value="PYRIDOXAL 5'-PHOSPHATE SYNTHASE SUBUNIT SNO1-RELATED"/>
    <property type="match status" value="1"/>
</dbReference>
<evidence type="ECO:0000256" key="1">
    <source>
        <dbReference type="ARBA" id="ARBA00008345"/>
    </source>
</evidence>
<protein>
    <recommendedName>
        <fullName evidence="10">Pyridoxal 5'-phosphate synthase subunit PdxT</fullName>
        <ecNumber evidence="10">4.3.3.6</ecNumber>
    </recommendedName>
    <alternativeName>
        <fullName evidence="10">Pdx2</fullName>
    </alternativeName>
    <alternativeName>
        <fullName evidence="10">Pyridoxal 5'-phosphate synthase glutaminase subunit</fullName>
        <ecNumber evidence="10">3.5.1.2</ecNumber>
    </alternativeName>
</protein>
<gene>
    <name evidence="10" type="primary">pdxT</name>
    <name evidence="13" type="ORF">BMERY_1798</name>
</gene>
<keyword evidence="4 10" id="KW-0315">Glutamine amidotransferase</keyword>
<feature type="binding site" evidence="10 12">
    <location>
        <position position="127"/>
    </location>
    <ligand>
        <name>L-glutamine</name>
        <dbReference type="ChEBI" id="CHEBI:58359"/>
    </ligand>
</feature>
<dbReference type="SUPFAM" id="SSF52317">
    <property type="entry name" value="Class I glutamine amidotransferase-like"/>
    <property type="match status" value="1"/>
</dbReference>
<dbReference type="PROSITE" id="PS51274">
    <property type="entry name" value="GATASE_COBBQ"/>
    <property type="match status" value="1"/>
</dbReference>
<evidence type="ECO:0000256" key="4">
    <source>
        <dbReference type="ARBA" id="ARBA00022962"/>
    </source>
</evidence>
<dbReference type="GO" id="GO:0016740">
    <property type="term" value="F:transferase activity"/>
    <property type="evidence" value="ECO:0007669"/>
    <property type="project" value="UniProtKB-KW"/>
</dbReference>
<comment type="caution">
    <text evidence="13">The sequence shown here is derived from an EMBL/GenBank/DDBJ whole genome shotgun (WGS) entry which is preliminary data.</text>
</comment>
<comment type="pathway">
    <text evidence="10">Cofactor biosynthesis; pyridoxal 5'-phosphate biosynthesis.</text>
</comment>
<dbReference type="PANTHER" id="PTHR31559">
    <property type="entry name" value="PYRIDOXAL 5'-PHOSPHATE SYNTHASE SUBUNIT SNO"/>
    <property type="match status" value="1"/>
</dbReference>
<proteinExistence type="inferred from homology"/>
<dbReference type="GO" id="GO:0004359">
    <property type="term" value="F:glutaminase activity"/>
    <property type="evidence" value="ECO:0007669"/>
    <property type="project" value="UniProtKB-UniRule"/>
</dbReference>
<dbReference type="STRING" id="78345.BMERY_1798"/>
<evidence type="ECO:0000256" key="11">
    <source>
        <dbReference type="PIRSR" id="PIRSR005639-1"/>
    </source>
</evidence>